<sequence length="276" mass="29895">MLALPLALLASKIACRSDLDCSLNGLCTDGACVCDVPWGGARCQTLLLAAGREGVGGIPLAAYHGDSLNATSWGASVLHAPEDGRYYMWVAAMTNKCPLADWMTNSEVHLAVSDEPLGPFAKIRTLVSPWAHNPQTIRAPDATVASGHAYVLFTLGDGKNYHGDPKVCDGRSPAPPMPPVPPPPWVVKPCRFGPPHGQHSWAGCMVANFTLFWSETPAGKWREHTAQILDWPVHHTGRPWDYGPYGNWNPAPIVHPNGTIFVQVRASSSFRLRYTS</sequence>
<reference evidence="2" key="1">
    <citation type="submission" date="2021-01" db="EMBL/GenBank/DDBJ databases">
        <authorList>
            <person name="Corre E."/>
            <person name="Pelletier E."/>
            <person name="Niang G."/>
            <person name="Scheremetjew M."/>
            <person name="Finn R."/>
            <person name="Kale V."/>
            <person name="Holt S."/>
            <person name="Cochrane G."/>
            <person name="Meng A."/>
            <person name="Brown T."/>
            <person name="Cohen L."/>
        </authorList>
    </citation>
    <scope>NUCLEOTIDE SEQUENCE</scope>
    <source>
        <strain evidence="2">UTEX LB 985</strain>
    </source>
</reference>
<evidence type="ECO:0008006" key="3">
    <source>
        <dbReference type="Google" id="ProtNLM"/>
    </source>
</evidence>
<feature type="signal peptide" evidence="1">
    <location>
        <begin position="1"/>
        <end position="17"/>
    </location>
</feature>
<dbReference type="SUPFAM" id="SSF75005">
    <property type="entry name" value="Arabinanase/levansucrase/invertase"/>
    <property type="match status" value="1"/>
</dbReference>
<feature type="chain" id="PRO_5030743395" description="EGF-like domain-containing protein" evidence="1">
    <location>
        <begin position="18"/>
        <end position="276"/>
    </location>
</feature>
<proteinExistence type="predicted"/>
<protein>
    <recommendedName>
        <fullName evidence="3">EGF-like domain-containing protein</fullName>
    </recommendedName>
</protein>
<keyword evidence="1" id="KW-0732">Signal</keyword>
<accession>A0A7S2IT13</accession>
<dbReference type="InterPro" id="IPR023296">
    <property type="entry name" value="Glyco_hydro_beta-prop_sf"/>
</dbReference>
<gene>
    <name evidence="2" type="ORF">CBRE1094_LOCUS37025</name>
</gene>
<evidence type="ECO:0000313" key="2">
    <source>
        <dbReference type="EMBL" id="CAD9528290.1"/>
    </source>
</evidence>
<organism evidence="2">
    <name type="scientific">Haptolina brevifila</name>
    <dbReference type="NCBI Taxonomy" id="156173"/>
    <lineage>
        <taxon>Eukaryota</taxon>
        <taxon>Haptista</taxon>
        <taxon>Haptophyta</taxon>
        <taxon>Prymnesiophyceae</taxon>
        <taxon>Prymnesiales</taxon>
        <taxon>Prymnesiaceae</taxon>
        <taxon>Haptolina</taxon>
    </lineage>
</organism>
<evidence type="ECO:0000256" key="1">
    <source>
        <dbReference type="SAM" id="SignalP"/>
    </source>
</evidence>
<dbReference type="AlphaFoldDB" id="A0A7S2IT13"/>
<dbReference type="Gene3D" id="2.115.10.20">
    <property type="entry name" value="Glycosyl hydrolase domain, family 43"/>
    <property type="match status" value="1"/>
</dbReference>
<dbReference type="EMBL" id="HBGU01067916">
    <property type="protein sequence ID" value="CAD9528290.1"/>
    <property type="molecule type" value="Transcribed_RNA"/>
</dbReference>
<name>A0A7S2IT13_9EUKA</name>